<dbReference type="Pfam" id="PF13356">
    <property type="entry name" value="Arm-DNA-bind_3"/>
    <property type="match status" value="1"/>
</dbReference>
<accession>A0ABW6ZLH0</accession>
<dbReference type="Pfam" id="PF00589">
    <property type="entry name" value="Phage_integrase"/>
    <property type="match status" value="1"/>
</dbReference>
<evidence type="ECO:0000256" key="2">
    <source>
        <dbReference type="ARBA" id="ARBA00022908"/>
    </source>
</evidence>
<dbReference type="RefSeq" id="WP_394009797.1">
    <property type="nucleotide sequence ID" value="NZ_JBAFUR010000004.1"/>
</dbReference>
<evidence type="ECO:0000256" key="5">
    <source>
        <dbReference type="PROSITE-ProRule" id="PRU01248"/>
    </source>
</evidence>
<comment type="caution">
    <text evidence="8">The sequence shown here is derived from an EMBL/GenBank/DDBJ whole genome shotgun (WGS) entry which is preliminary data.</text>
</comment>
<organism evidence="8 9">
    <name type="scientific">Xanthobacter aminoxidans</name>
    <dbReference type="NCBI Taxonomy" id="186280"/>
    <lineage>
        <taxon>Bacteria</taxon>
        <taxon>Pseudomonadati</taxon>
        <taxon>Pseudomonadota</taxon>
        <taxon>Alphaproteobacteria</taxon>
        <taxon>Hyphomicrobiales</taxon>
        <taxon>Xanthobacteraceae</taxon>
        <taxon>Xanthobacter</taxon>
    </lineage>
</organism>
<dbReference type="CDD" id="cd00801">
    <property type="entry name" value="INT_P4_C"/>
    <property type="match status" value="1"/>
</dbReference>
<dbReference type="PANTHER" id="PTHR30629">
    <property type="entry name" value="PROPHAGE INTEGRASE"/>
    <property type="match status" value="1"/>
</dbReference>
<feature type="domain" description="Tyr recombinase" evidence="6">
    <location>
        <begin position="202"/>
        <end position="386"/>
    </location>
</feature>
<feature type="domain" description="Core-binding (CB)" evidence="7">
    <location>
        <begin position="98"/>
        <end position="179"/>
    </location>
</feature>
<evidence type="ECO:0000313" key="9">
    <source>
        <dbReference type="Proteomes" id="UP001604043"/>
    </source>
</evidence>
<dbReference type="Gene3D" id="3.30.160.390">
    <property type="entry name" value="Integrase, DNA-binding domain"/>
    <property type="match status" value="1"/>
</dbReference>
<evidence type="ECO:0000259" key="6">
    <source>
        <dbReference type="PROSITE" id="PS51898"/>
    </source>
</evidence>
<evidence type="ECO:0000256" key="1">
    <source>
        <dbReference type="ARBA" id="ARBA00008857"/>
    </source>
</evidence>
<keyword evidence="2" id="KW-0229">DNA integration</keyword>
<dbReference type="InterPro" id="IPR011010">
    <property type="entry name" value="DNA_brk_join_enz"/>
</dbReference>
<sequence>MPLTDTAIRAAKAGDKPYKLADGGGLYLLVNPTGSRLWRLKYRIEGKEKLLAIGPYPDVTLAKARERRDDAKKAIIDGADPSALKKQSREDAKVAPANTFRAVAEEHLAKLEREGLADITLGKRRWLLGFAYPHFGDRDIGSVSSADVLVALREIEAKGHHETARRMRSVIGSVFRYAIATARIENDPTFALRGALTTPRVQHRSAVTTATELGKLLKAIDGYRGQPATRAALRLMPLLFPRPGELRAARWSEFDLDKAIWSIPAERMKMRRPHRIPLPPQAVAILRELHAVTAGEDFAFPCIGAAKKPISENTLNFALRRLGFGPDIATAHGFRATASTLLNESGRWHADAIERQLAHAENNEVRRAYLRGEHWEERVRMMAWWADHLDGLRESAEASARPLCTG</sequence>
<protein>
    <submittedName>
        <fullName evidence="8">Integrase arm-type DNA-binding domain-containing protein</fullName>
    </submittedName>
</protein>
<dbReference type="InterPro" id="IPR025166">
    <property type="entry name" value="Integrase_DNA_bind_dom"/>
</dbReference>
<keyword evidence="3 5" id="KW-0238">DNA-binding</keyword>
<dbReference type="InterPro" id="IPR038488">
    <property type="entry name" value="Integrase_DNA-bd_sf"/>
</dbReference>
<dbReference type="InterPro" id="IPR044068">
    <property type="entry name" value="CB"/>
</dbReference>
<dbReference type="InterPro" id="IPR002104">
    <property type="entry name" value="Integrase_catalytic"/>
</dbReference>
<gene>
    <name evidence="8" type="ORF">V5F30_16965</name>
</gene>
<dbReference type="InterPro" id="IPR013762">
    <property type="entry name" value="Integrase-like_cat_sf"/>
</dbReference>
<dbReference type="InterPro" id="IPR053876">
    <property type="entry name" value="Phage_int_M"/>
</dbReference>
<dbReference type="Proteomes" id="UP001604043">
    <property type="component" value="Unassembled WGS sequence"/>
</dbReference>
<dbReference type="GO" id="GO:0003677">
    <property type="term" value="F:DNA binding"/>
    <property type="evidence" value="ECO:0007669"/>
    <property type="project" value="UniProtKB-KW"/>
</dbReference>
<proteinExistence type="inferred from homology"/>
<dbReference type="Gene3D" id="1.10.443.10">
    <property type="entry name" value="Intergrase catalytic core"/>
    <property type="match status" value="1"/>
</dbReference>
<dbReference type="PROSITE" id="PS51898">
    <property type="entry name" value="TYR_RECOMBINASE"/>
    <property type="match status" value="1"/>
</dbReference>
<dbReference type="InterPro" id="IPR050808">
    <property type="entry name" value="Phage_Integrase"/>
</dbReference>
<reference evidence="8 9" key="1">
    <citation type="submission" date="2024-02" db="EMBL/GenBank/DDBJ databases">
        <title>Expansion and revision of Xanthobacter and proposal of Roseixanthobacter gen. nov.</title>
        <authorList>
            <person name="Soltysiak M.P.M."/>
            <person name="Jalihal A."/>
            <person name="Ory A."/>
            <person name="Chrisophersen C."/>
            <person name="Lee A.D."/>
            <person name="Boulton J."/>
            <person name="Springer M."/>
        </authorList>
    </citation>
    <scope>NUCLEOTIDE SEQUENCE [LARGE SCALE GENOMIC DNA]</scope>
    <source>
        <strain evidence="8 9">CB5</strain>
    </source>
</reference>
<keyword evidence="4" id="KW-0233">DNA recombination</keyword>
<name>A0ABW6ZLH0_9HYPH</name>
<dbReference type="PANTHER" id="PTHR30629:SF2">
    <property type="entry name" value="PROPHAGE INTEGRASE INTS-RELATED"/>
    <property type="match status" value="1"/>
</dbReference>
<dbReference type="Pfam" id="PF22022">
    <property type="entry name" value="Phage_int_M"/>
    <property type="match status" value="1"/>
</dbReference>
<dbReference type="PROSITE" id="PS51900">
    <property type="entry name" value="CB"/>
    <property type="match status" value="1"/>
</dbReference>
<dbReference type="EMBL" id="JBAFUR010000004">
    <property type="protein sequence ID" value="MFG1253903.1"/>
    <property type="molecule type" value="Genomic_DNA"/>
</dbReference>
<dbReference type="SUPFAM" id="SSF56349">
    <property type="entry name" value="DNA breaking-rejoining enzymes"/>
    <property type="match status" value="1"/>
</dbReference>
<comment type="similarity">
    <text evidence="1">Belongs to the 'phage' integrase family.</text>
</comment>
<evidence type="ECO:0000259" key="7">
    <source>
        <dbReference type="PROSITE" id="PS51900"/>
    </source>
</evidence>
<keyword evidence="9" id="KW-1185">Reference proteome</keyword>
<evidence type="ECO:0000256" key="3">
    <source>
        <dbReference type="ARBA" id="ARBA00023125"/>
    </source>
</evidence>
<evidence type="ECO:0000313" key="8">
    <source>
        <dbReference type="EMBL" id="MFG1253903.1"/>
    </source>
</evidence>
<dbReference type="InterPro" id="IPR010998">
    <property type="entry name" value="Integrase_recombinase_N"/>
</dbReference>
<dbReference type="Gene3D" id="1.10.150.130">
    <property type="match status" value="1"/>
</dbReference>
<evidence type="ECO:0000256" key="4">
    <source>
        <dbReference type="ARBA" id="ARBA00023172"/>
    </source>
</evidence>